<dbReference type="EMBL" id="KN817570">
    <property type="protein sequence ID" value="KJA20154.1"/>
    <property type="molecule type" value="Genomic_DNA"/>
</dbReference>
<dbReference type="GO" id="GO:0003677">
    <property type="term" value="F:DNA binding"/>
    <property type="evidence" value="ECO:0007669"/>
    <property type="project" value="InterPro"/>
</dbReference>
<proteinExistence type="predicted"/>
<evidence type="ECO:0000313" key="1">
    <source>
        <dbReference type="EMBL" id="KJA20154.1"/>
    </source>
</evidence>
<evidence type="ECO:0000313" key="2">
    <source>
        <dbReference type="Proteomes" id="UP000054270"/>
    </source>
</evidence>
<dbReference type="OrthoDB" id="5598396at2759"/>
<organism evidence="1 2">
    <name type="scientific">Hypholoma sublateritium (strain FD-334 SS-4)</name>
    <dbReference type="NCBI Taxonomy" id="945553"/>
    <lineage>
        <taxon>Eukaryota</taxon>
        <taxon>Fungi</taxon>
        <taxon>Dikarya</taxon>
        <taxon>Basidiomycota</taxon>
        <taxon>Agaricomycotina</taxon>
        <taxon>Agaricomycetes</taxon>
        <taxon>Agaricomycetidae</taxon>
        <taxon>Agaricales</taxon>
        <taxon>Agaricineae</taxon>
        <taxon>Strophariaceae</taxon>
        <taxon>Hypholoma</taxon>
    </lineage>
</organism>
<dbReference type="AlphaFoldDB" id="A0A0D2NMY0"/>
<dbReference type="Proteomes" id="UP000054270">
    <property type="component" value="Unassembled WGS sequence"/>
</dbReference>
<reference evidence="2" key="1">
    <citation type="submission" date="2014-04" db="EMBL/GenBank/DDBJ databases">
        <title>Evolutionary Origins and Diversification of the Mycorrhizal Mutualists.</title>
        <authorList>
            <consortium name="DOE Joint Genome Institute"/>
            <consortium name="Mycorrhizal Genomics Consortium"/>
            <person name="Kohler A."/>
            <person name="Kuo A."/>
            <person name="Nagy L.G."/>
            <person name="Floudas D."/>
            <person name="Copeland A."/>
            <person name="Barry K.W."/>
            <person name="Cichocki N."/>
            <person name="Veneault-Fourrey C."/>
            <person name="LaButti K."/>
            <person name="Lindquist E.A."/>
            <person name="Lipzen A."/>
            <person name="Lundell T."/>
            <person name="Morin E."/>
            <person name="Murat C."/>
            <person name="Riley R."/>
            <person name="Ohm R."/>
            <person name="Sun H."/>
            <person name="Tunlid A."/>
            <person name="Henrissat B."/>
            <person name="Grigoriev I.V."/>
            <person name="Hibbett D.S."/>
            <person name="Martin F."/>
        </authorList>
    </citation>
    <scope>NUCLEOTIDE SEQUENCE [LARGE SCALE GENOMIC DNA]</scope>
    <source>
        <strain evidence="2">FD-334 SS-4</strain>
    </source>
</reference>
<dbReference type="GO" id="GO:0006310">
    <property type="term" value="P:DNA recombination"/>
    <property type="evidence" value="ECO:0007669"/>
    <property type="project" value="InterPro"/>
</dbReference>
<accession>A0A0D2NMY0</accession>
<sequence>MRAGGATSLAEHAVSPTLIQAMGRWSSEAFQIYVRKHPVLLHALLFGSDNHHSSM</sequence>
<protein>
    <submittedName>
        <fullName evidence="1">Uncharacterized protein</fullName>
    </submittedName>
</protein>
<dbReference type="STRING" id="945553.A0A0D2NMY0"/>
<name>A0A0D2NMY0_HYPSF</name>
<keyword evidence="2" id="KW-1185">Reference proteome</keyword>
<dbReference type="InterPro" id="IPR013762">
    <property type="entry name" value="Integrase-like_cat_sf"/>
</dbReference>
<dbReference type="GO" id="GO:0015074">
    <property type="term" value="P:DNA integration"/>
    <property type="evidence" value="ECO:0007669"/>
    <property type="project" value="InterPro"/>
</dbReference>
<dbReference type="OMA" id="PHIIQAM"/>
<gene>
    <name evidence="1" type="ORF">HYPSUDRAFT_43523</name>
</gene>
<dbReference type="Gene3D" id="1.10.443.10">
    <property type="entry name" value="Intergrase catalytic core"/>
    <property type="match status" value="1"/>
</dbReference>